<comment type="caution">
    <text evidence="1">The sequence shown here is derived from an EMBL/GenBank/DDBJ whole genome shotgun (WGS) entry which is preliminary data.</text>
</comment>
<evidence type="ECO:0000313" key="1">
    <source>
        <dbReference type="EMBL" id="MQL84135.1"/>
    </source>
</evidence>
<keyword evidence="2" id="KW-1185">Reference proteome</keyword>
<evidence type="ECO:0000313" key="2">
    <source>
        <dbReference type="Proteomes" id="UP000652761"/>
    </source>
</evidence>
<dbReference type="PANTHER" id="PTHR34676">
    <property type="entry name" value="DUF4219 DOMAIN-CONTAINING PROTEIN-RELATED"/>
    <property type="match status" value="1"/>
</dbReference>
<dbReference type="AlphaFoldDB" id="A0A843UKV6"/>
<accession>A0A843UKV6</accession>
<organism evidence="1 2">
    <name type="scientific">Colocasia esculenta</name>
    <name type="common">Wild taro</name>
    <name type="synonym">Arum esculentum</name>
    <dbReference type="NCBI Taxonomy" id="4460"/>
    <lineage>
        <taxon>Eukaryota</taxon>
        <taxon>Viridiplantae</taxon>
        <taxon>Streptophyta</taxon>
        <taxon>Embryophyta</taxon>
        <taxon>Tracheophyta</taxon>
        <taxon>Spermatophyta</taxon>
        <taxon>Magnoliopsida</taxon>
        <taxon>Liliopsida</taxon>
        <taxon>Araceae</taxon>
        <taxon>Aroideae</taxon>
        <taxon>Colocasieae</taxon>
        <taxon>Colocasia</taxon>
    </lineage>
</organism>
<dbReference type="EMBL" id="NMUH01000741">
    <property type="protein sequence ID" value="MQL84135.1"/>
    <property type="molecule type" value="Genomic_DNA"/>
</dbReference>
<proteinExistence type="predicted"/>
<protein>
    <recommendedName>
        <fullName evidence="3">UBN2 domain-containing protein</fullName>
    </recommendedName>
</protein>
<dbReference type="Proteomes" id="UP000652761">
    <property type="component" value="Unassembled WGS sequence"/>
</dbReference>
<evidence type="ECO:0008006" key="3">
    <source>
        <dbReference type="Google" id="ProtNLM"/>
    </source>
</evidence>
<gene>
    <name evidence="1" type="ORF">Taro_016635</name>
</gene>
<sequence length="299" mass="33542">MDSHMADELVVPLKFPGDSVHFFSHPVLGCVEELVVAKELWNDHKKLIFFPFPSAETCTNCPLEVDQSEVLVAAHIYHTIKPQADRILEVAPTGSRGGSRYVALCAVMASRGTPEVKETKANILVHEYEMFKMSPVETIIYMFAQFSNITNGLKVFGKNYTDTEIVCKVLRSLPPAWHTKAIVIEDSKNLSTLTVEELIRSLMIYEIKLKREEAKQPIPLKQKDVVLKAKKSKAYISKENSSSEDEEEVANTKARLDEGILFSSRMEDRKKVPLLISRTVEKASTSCVVKTRMLPVGAS</sequence>
<dbReference type="Pfam" id="PF14223">
    <property type="entry name" value="Retrotran_gag_2"/>
    <property type="match status" value="1"/>
</dbReference>
<dbReference type="PANTHER" id="PTHR34676:SF17">
    <property type="entry name" value="OS06G0684500 PROTEIN"/>
    <property type="match status" value="1"/>
</dbReference>
<dbReference type="OrthoDB" id="8056975at2759"/>
<reference evidence="1" key="1">
    <citation type="submission" date="2017-07" db="EMBL/GenBank/DDBJ databases">
        <title>Taro Niue Genome Assembly and Annotation.</title>
        <authorList>
            <person name="Atibalentja N."/>
            <person name="Keating K."/>
            <person name="Fields C.J."/>
        </authorList>
    </citation>
    <scope>NUCLEOTIDE SEQUENCE</scope>
    <source>
        <strain evidence="1">Niue_2</strain>
        <tissue evidence="1">Leaf</tissue>
    </source>
</reference>
<name>A0A843UKV6_COLES</name>